<dbReference type="Gene3D" id="3.40.50.1010">
    <property type="entry name" value="5'-nuclease"/>
    <property type="match status" value="1"/>
</dbReference>
<reference evidence="6" key="1">
    <citation type="submission" date="2020-02" db="EMBL/GenBank/DDBJ databases">
        <authorList>
            <person name="Meier V. D."/>
        </authorList>
    </citation>
    <scope>NUCLEOTIDE SEQUENCE</scope>
    <source>
        <strain evidence="6">AVDCRST_MAG22</strain>
    </source>
</reference>
<dbReference type="CDD" id="cd09872">
    <property type="entry name" value="PIN_Sll0205-like"/>
    <property type="match status" value="1"/>
</dbReference>
<dbReference type="InterPro" id="IPR029060">
    <property type="entry name" value="PIN-like_dom_sf"/>
</dbReference>
<dbReference type="PANTHER" id="PTHR36173">
    <property type="entry name" value="RIBONUCLEASE VAPC16-RELATED"/>
    <property type="match status" value="1"/>
</dbReference>
<dbReference type="EMBL" id="CADCUV010000127">
    <property type="protein sequence ID" value="CAA9424227.1"/>
    <property type="molecule type" value="Genomic_DNA"/>
</dbReference>
<name>A0A6J4PZR1_9ACTN</name>
<dbReference type="GO" id="GO:0046872">
    <property type="term" value="F:metal ion binding"/>
    <property type="evidence" value="ECO:0007669"/>
    <property type="project" value="UniProtKB-KW"/>
</dbReference>
<proteinExistence type="predicted"/>
<dbReference type="GO" id="GO:0004518">
    <property type="term" value="F:nuclease activity"/>
    <property type="evidence" value="ECO:0007669"/>
    <property type="project" value="UniProtKB-KW"/>
</dbReference>
<evidence type="ECO:0000256" key="3">
    <source>
        <dbReference type="ARBA" id="ARBA00022801"/>
    </source>
</evidence>
<organism evidence="6">
    <name type="scientific">uncultured Rubrobacteraceae bacterium</name>
    <dbReference type="NCBI Taxonomy" id="349277"/>
    <lineage>
        <taxon>Bacteria</taxon>
        <taxon>Bacillati</taxon>
        <taxon>Actinomycetota</taxon>
        <taxon>Rubrobacteria</taxon>
        <taxon>Rubrobacterales</taxon>
        <taxon>Rubrobacteraceae</taxon>
        <taxon>environmental samples</taxon>
    </lineage>
</organism>
<evidence type="ECO:0000256" key="2">
    <source>
        <dbReference type="ARBA" id="ARBA00022723"/>
    </source>
</evidence>
<dbReference type="AlphaFoldDB" id="A0A6J4PZR1"/>
<dbReference type="InterPro" id="IPR041705">
    <property type="entry name" value="PIN_Sll0205"/>
</dbReference>
<evidence type="ECO:0000256" key="4">
    <source>
        <dbReference type="ARBA" id="ARBA00022842"/>
    </source>
</evidence>
<evidence type="ECO:0000313" key="6">
    <source>
        <dbReference type="EMBL" id="CAA9424227.1"/>
    </source>
</evidence>
<dbReference type="SUPFAM" id="SSF88723">
    <property type="entry name" value="PIN domain-like"/>
    <property type="match status" value="1"/>
</dbReference>
<keyword evidence="2" id="KW-0479">Metal-binding</keyword>
<evidence type="ECO:0000259" key="5">
    <source>
        <dbReference type="Pfam" id="PF01850"/>
    </source>
</evidence>
<dbReference type="GO" id="GO:0016787">
    <property type="term" value="F:hydrolase activity"/>
    <property type="evidence" value="ECO:0007669"/>
    <property type="project" value="UniProtKB-KW"/>
</dbReference>
<accession>A0A6J4PZR1</accession>
<feature type="domain" description="PIN" evidence="5">
    <location>
        <begin position="4"/>
        <end position="115"/>
    </location>
</feature>
<keyword evidence="3" id="KW-0378">Hydrolase</keyword>
<evidence type="ECO:0000256" key="1">
    <source>
        <dbReference type="ARBA" id="ARBA00022722"/>
    </source>
</evidence>
<dbReference type="PANTHER" id="PTHR36173:SF2">
    <property type="entry name" value="RIBONUCLEASE VAPC16"/>
    <property type="match status" value="1"/>
</dbReference>
<dbReference type="InterPro" id="IPR002716">
    <property type="entry name" value="PIN_dom"/>
</dbReference>
<dbReference type="InterPro" id="IPR052919">
    <property type="entry name" value="TA_system_RNase"/>
</dbReference>
<keyword evidence="4" id="KW-0460">Magnesium</keyword>
<sequence length="125" mass="13696">MRLLLDTHVLLWWLANDPNLGRDARAGISDPHSSVYVSAATVWEISIKRALGKLEAPSDLSRQIELSRFGSLSMTASHAHAAGALPRHHDDPFDRMLVAQAMIEDLTLLTRDPRMGLYGVGVLAA</sequence>
<keyword evidence="1" id="KW-0540">Nuclease</keyword>
<protein>
    <submittedName>
        <fullName evidence="6">Death on curing protein, Doc toxin</fullName>
    </submittedName>
</protein>
<gene>
    <name evidence="6" type="ORF">AVDCRST_MAG22-2795</name>
</gene>
<dbReference type="Pfam" id="PF01850">
    <property type="entry name" value="PIN"/>
    <property type="match status" value="1"/>
</dbReference>